<name>A0A9W8HKN2_9FUNG</name>
<dbReference type="InterPro" id="IPR038286">
    <property type="entry name" value="IPK_sf"/>
</dbReference>
<comment type="caution">
    <text evidence="5">The sequence shown here is derived from an EMBL/GenBank/DDBJ whole genome shotgun (WGS) entry which is preliminary data.</text>
</comment>
<keyword evidence="6" id="KW-1185">Reference proteome</keyword>
<evidence type="ECO:0000256" key="2">
    <source>
        <dbReference type="ARBA" id="ARBA00022679"/>
    </source>
</evidence>
<dbReference type="SUPFAM" id="SSF56104">
    <property type="entry name" value="SAICAR synthase-like"/>
    <property type="match status" value="1"/>
</dbReference>
<dbReference type="GO" id="GO:0005634">
    <property type="term" value="C:nucleus"/>
    <property type="evidence" value="ECO:0007669"/>
    <property type="project" value="TreeGrafter"/>
</dbReference>
<dbReference type="Gene3D" id="3.30.470.160">
    <property type="entry name" value="Inositol polyphosphate kinase"/>
    <property type="match status" value="1"/>
</dbReference>
<dbReference type="Pfam" id="PF03770">
    <property type="entry name" value="IPK"/>
    <property type="match status" value="1"/>
</dbReference>
<evidence type="ECO:0000256" key="3">
    <source>
        <dbReference type="ARBA" id="ARBA00022777"/>
    </source>
</evidence>
<dbReference type="AlphaFoldDB" id="A0A9W8HKN2"/>
<accession>A0A9W8HKN2</accession>
<dbReference type="Proteomes" id="UP001140172">
    <property type="component" value="Unassembled WGS sequence"/>
</dbReference>
<dbReference type="EMBL" id="JANBUM010000034">
    <property type="protein sequence ID" value="KAJ2787082.1"/>
    <property type="molecule type" value="Genomic_DNA"/>
</dbReference>
<sequence length="294" mass="32995">MVDKVEKPQRSDSAIKSFTHQVAGHGKILRAQDDRMVFKPLNEREHQFYEGAIDHPLFRPFIPDYYGTLQLNGNADERVATDNQARKSSADLYICLENLLYGFENPCIMDVKLGVRLYDIDATPEKIAKMKAKAKERTVSQIGVMIGGISLPGRPAYEHKWLYKLTTDTITPDALVPYFAVAEESVGAEYRRFVIDQFIAEIKEYREVVKKSETRMVGSSLLLVYDASTKKYATFLAGNKSPSASSTISEDGDGALFDVRAIDFAHSHWVRGQGADEEYLFGLDNLIQLLSGLP</sequence>
<dbReference type="PANTHER" id="PTHR12400:SF21">
    <property type="entry name" value="KINASE"/>
    <property type="match status" value="1"/>
</dbReference>
<dbReference type="OrthoDB" id="338650at2759"/>
<gene>
    <name evidence="5" type="ORF">GGI15_001015</name>
</gene>
<dbReference type="EC" id="2.7.-.-" evidence="4"/>
<evidence type="ECO:0000256" key="4">
    <source>
        <dbReference type="RuleBase" id="RU363090"/>
    </source>
</evidence>
<evidence type="ECO:0000256" key="1">
    <source>
        <dbReference type="ARBA" id="ARBA00007374"/>
    </source>
</evidence>
<evidence type="ECO:0000313" key="6">
    <source>
        <dbReference type="Proteomes" id="UP001140172"/>
    </source>
</evidence>
<evidence type="ECO:0000313" key="5">
    <source>
        <dbReference type="EMBL" id="KAJ2787082.1"/>
    </source>
</evidence>
<organism evidence="5 6">
    <name type="scientific">Coemansia interrupta</name>
    <dbReference type="NCBI Taxonomy" id="1126814"/>
    <lineage>
        <taxon>Eukaryota</taxon>
        <taxon>Fungi</taxon>
        <taxon>Fungi incertae sedis</taxon>
        <taxon>Zoopagomycota</taxon>
        <taxon>Kickxellomycotina</taxon>
        <taxon>Kickxellomycetes</taxon>
        <taxon>Kickxellales</taxon>
        <taxon>Kickxellaceae</taxon>
        <taxon>Coemansia</taxon>
    </lineage>
</organism>
<protein>
    <recommendedName>
        <fullName evidence="4">Kinase</fullName>
        <ecNumber evidence="4">2.7.-.-</ecNumber>
    </recommendedName>
</protein>
<dbReference type="GO" id="GO:0032958">
    <property type="term" value="P:inositol phosphate biosynthetic process"/>
    <property type="evidence" value="ECO:0007669"/>
    <property type="project" value="InterPro"/>
</dbReference>
<dbReference type="InterPro" id="IPR005522">
    <property type="entry name" value="IPK"/>
</dbReference>
<comment type="similarity">
    <text evidence="1 4">Belongs to the inositol phosphokinase (IPK) family.</text>
</comment>
<keyword evidence="2 4" id="KW-0808">Transferase</keyword>
<dbReference type="GO" id="GO:0005737">
    <property type="term" value="C:cytoplasm"/>
    <property type="evidence" value="ECO:0007669"/>
    <property type="project" value="TreeGrafter"/>
</dbReference>
<proteinExistence type="inferred from homology"/>
<dbReference type="GO" id="GO:0016301">
    <property type="term" value="F:kinase activity"/>
    <property type="evidence" value="ECO:0007669"/>
    <property type="project" value="UniProtKB-KW"/>
</dbReference>
<keyword evidence="3 4" id="KW-0418">Kinase</keyword>
<dbReference type="PANTHER" id="PTHR12400">
    <property type="entry name" value="INOSITOL POLYPHOSPHATE KINASE"/>
    <property type="match status" value="1"/>
</dbReference>
<reference evidence="5" key="1">
    <citation type="submission" date="2022-07" db="EMBL/GenBank/DDBJ databases">
        <title>Phylogenomic reconstructions and comparative analyses of Kickxellomycotina fungi.</title>
        <authorList>
            <person name="Reynolds N.K."/>
            <person name="Stajich J.E."/>
            <person name="Barry K."/>
            <person name="Grigoriev I.V."/>
            <person name="Crous P."/>
            <person name="Smith M.E."/>
        </authorList>
    </citation>
    <scope>NUCLEOTIDE SEQUENCE</scope>
    <source>
        <strain evidence="5">BCRC 34489</strain>
    </source>
</reference>